<protein>
    <submittedName>
        <fullName evidence="2">Uncharacterized protein</fullName>
    </submittedName>
</protein>
<evidence type="ECO:0000256" key="1">
    <source>
        <dbReference type="SAM" id="MobiDB-lite"/>
    </source>
</evidence>
<gene>
    <name evidence="2" type="ORF">B0T17DRAFT_654715</name>
</gene>
<sequence>MDHRHSRHPAPAVKPKSAGSMPLSLPSDKAAYQRPRTTFPSSNIENNNDNDDNNMDVSRDQGQHQALAKICRRVALHAVGPLNWQQHSSGHSRRIQHVYRHRRRRDNSSSGSHHDPPLPSISANIVPPNHVIFINWPDFPVDRPLGYPHIVNTMRFNEKIVTGSFRLCDALATFFFKYNPRICRAFFSQDGLPVQFSLTDRRRHEPPFKTWTFCRTEEGLITVECYPKGGKHFCMEYHAEILWNSQVVPILAKDMNMEKPLTESEDKLTTARMDQIGSEIGKLILLGCLHTRVPYLEPTIHINGQLAHADWPREDRGHSARMLEIGVPPPAPPGGYRMRRFGPALGESRLRY</sequence>
<feature type="compositionally biased region" description="Polar residues" evidence="1">
    <location>
        <begin position="35"/>
        <end position="45"/>
    </location>
</feature>
<feature type="compositionally biased region" description="Basic residues" evidence="1">
    <location>
        <begin position="90"/>
        <end position="105"/>
    </location>
</feature>
<evidence type="ECO:0000313" key="3">
    <source>
        <dbReference type="Proteomes" id="UP001174934"/>
    </source>
</evidence>
<dbReference type="AlphaFoldDB" id="A0AA39X088"/>
<reference evidence="2" key="1">
    <citation type="submission" date="2023-06" db="EMBL/GenBank/DDBJ databases">
        <title>Genome-scale phylogeny and comparative genomics of the fungal order Sordariales.</title>
        <authorList>
            <consortium name="Lawrence Berkeley National Laboratory"/>
            <person name="Hensen N."/>
            <person name="Bonometti L."/>
            <person name="Westerberg I."/>
            <person name="Brannstrom I.O."/>
            <person name="Guillou S."/>
            <person name="Cros-Aarteil S."/>
            <person name="Calhoun S."/>
            <person name="Haridas S."/>
            <person name="Kuo A."/>
            <person name="Mondo S."/>
            <person name="Pangilinan J."/>
            <person name="Riley R."/>
            <person name="LaButti K."/>
            <person name="Andreopoulos B."/>
            <person name="Lipzen A."/>
            <person name="Chen C."/>
            <person name="Yanf M."/>
            <person name="Daum C."/>
            <person name="Ng V."/>
            <person name="Clum A."/>
            <person name="Steindorff A."/>
            <person name="Ohm R."/>
            <person name="Martin F."/>
            <person name="Silar P."/>
            <person name="Natvig D."/>
            <person name="Lalanne C."/>
            <person name="Gautier V."/>
            <person name="Ament-velasquez S.L."/>
            <person name="Kruys A."/>
            <person name="Hutchinson M.I."/>
            <person name="Powell A.J."/>
            <person name="Barry K."/>
            <person name="Miller A.N."/>
            <person name="Grigoriev I.V."/>
            <person name="Debuchy R."/>
            <person name="Gladieux P."/>
            <person name="Thoren M.H."/>
            <person name="Johannesson H."/>
        </authorList>
    </citation>
    <scope>NUCLEOTIDE SEQUENCE</scope>
    <source>
        <strain evidence="2">SMH3391-2</strain>
    </source>
</reference>
<organism evidence="2 3">
    <name type="scientific">Bombardia bombarda</name>
    <dbReference type="NCBI Taxonomy" id="252184"/>
    <lineage>
        <taxon>Eukaryota</taxon>
        <taxon>Fungi</taxon>
        <taxon>Dikarya</taxon>
        <taxon>Ascomycota</taxon>
        <taxon>Pezizomycotina</taxon>
        <taxon>Sordariomycetes</taxon>
        <taxon>Sordariomycetidae</taxon>
        <taxon>Sordariales</taxon>
        <taxon>Lasiosphaeriaceae</taxon>
        <taxon>Bombardia</taxon>
    </lineage>
</organism>
<keyword evidence="3" id="KW-1185">Reference proteome</keyword>
<feature type="region of interest" description="Disordered" evidence="1">
    <location>
        <begin position="1"/>
        <end position="64"/>
    </location>
</feature>
<evidence type="ECO:0000313" key="2">
    <source>
        <dbReference type="EMBL" id="KAK0624873.1"/>
    </source>
</evidence>
<comment type="caution">
    <text evidence="2">The sequence shown here is derived from an EMBL/GenBank/DDBJ whole genome shotgun (WGS) entry which is preliminary data.</text>
</comment>
<dbReference type="Proteomes" id="UP001174934">
    <property type="component" value="Unassembled WGS sequence"/>
</dbReference>
<accession>A0AA39X088</accession>
<proteinExistence type="predicted"/>
<name>A0AA39X088_9PEZI</name>
<feature type="region of interest" description="Disordered" evidence="1">
    <location>
        <begin position="84"/>
        <end position="121"/>
    </location>
</feature>
<dbReference type="EMBL" id="JAULSR010000003">
    <property type="protein sequence ID" value="KAK0624873.1"/>
    <property type="molecule type" value="Genomic_DNA"/>
</dbReference>